<dbReference type="EMBL" id="SRMF01000003">
    <property type="protein sequence ID" value="TGG93233.1"/>
    <property type="molecule type" value="Genomic_DNA"/>
</dbReference>
<dbReference type="AlphaFoldDB" id="A0A4Z0WBE0"/>
<sequence length="193" mass="21790">MDSNVKAAVLLVDDEAAILSALQRVFRKSGYQIHTAESGEQALDVLTREAVDVVLTDMRMPGMDGSELLQRVRRNWPNVSRVLMTGHADLNQTIRAINEAGIHHYIGKPWDDDELLSVMAEALDRALVYREHQRLLQVTQTQNARLTDLTNALEAKVKARTAELQDVNEKLERTNKSLTRAYRSTIKVLSGHY</sequence>
<keyword evidence="3" id="KW-0175">Coiled coil</keyword>
<evidence type="ECO:0000256" key="2">
    <source>
        <dbReference type="PROSITE-ProRule" id="PRU00169"/>
    </source>
</evidence>
<dbReference type="OrthoDB" id="9797769at2"/>
<keyword evidence="1 2" id="KW-0597">Phosphoprotein</keyword>
<comment type="caution">
    <text evidence="5">The sequence shown here is derived from an EMBL/GenBank/DDBJ whole genome shotgun (WGS) entry which is preliminary data.</text>
</comment>
<gene>
    <name evidence="5" type="ORF">E4656_09235</name>
</gene>
<evidence type="ECO:0000313" key="5">
    <source>
        <dbReference type="EMBL" id="TGG93233.1"/>
    </source>
</evidence>
<evidence type="ECO:0000256" key="3">
    <source>
        <dbReference type="SAM" id="Coils"/>
    </source>
</evidence>
<protein>
    <submittedName>
        <fullName evidence="5">Response regulator</fullName>
    </submittedName>
</protein>
<evidence type="ECO:0000313" key="6">
    <source>
        <dbReference type="Proteomes" id="UP000297475"/>
    </source>
</evidence>
<dbReference type="GO" id="GO:0000160">
    <property type="term" value="P:phosphorelay signal transduction system"/>
    <property type="evidence" value="ECO:0007669"/>
    <property type="project" value="InterPro"/>
</dbReference>
<dbReference type="PROSITE" id="PS50110">
    <property type="entry name" value="RESPONSE_REGULATORY"/>
    <property type="match status" value="1"/>
</dbReference>
<organism evidence="5 6">
    <name type="scientific">Natronospirillum operosum</name>
    <dbReference type="NCBI Taxonomy" id="2759953"/>
    <lineage>
        <taxon>Bacteria</taxon>
        <taxon>Pseudomonadati</taxon>
        <taxon>Pseudomonadota</taxon>
        <taxon>Gammaproteobacteria</taxon>
        <taxon>Oceanospirillales</taxon>
        <taxon>Natronospirillaceae</taxon>
        <taxon>Natronospirillum</taxon>
    </lineage>
</organism>
<dbReference type="SUPFAM" id="SSF52172">
    <property type="entry name" value="CheY-like"/>
    <property type="match status" value="1"/>
</dbReference>
<dbReference type="InterPro" id="IPR050595">
    <property type="entry name" value="Bact_response_regulator"/>
</dbReference>
<evidence type="ECO:0000259" key="4">
    <source>
        <dbReference type="PROSITE" id="PS50110"/>
    </source>
</evidence>
<name>A0A4Z0WBE0_9GAMM</name>
<dbReference type="PANTHER" id="PTHR44591">
    <property type="entry name" value="STRESS RESPONSE REGULATOR PROTEIN 1"/>
    <property type="match status" value="1"/>
</dbReference>
<dbReference type="CDD" id="cd17569">
    <property type="entry name" value="REC_HupR-like"/>
    <property type="match status" value="1"/>
</dbReference>
<dbReference type="Pfam" id="PF00072">
    <property type="entry name" value="Response_reg"/>
    <property type="match status" value="1"/>
</dbReference>
<dbReference type="RefSeq" id="WP_135482943.1">
    <property type="nucleotide sequence ID" value="NZ_SRMF01000003.1"/>
</dbReference>
<accession>A0A4Z0WBE0</accession>
<evidence type="ECO:0000256" key="1">
    <source>
        <dbReference type="ARBA" id="ARBA00022553"/>
    </source>
</evidence>
<dbReference type="InterPro" id="IPR011006">
    <property type="entry name" value="CheY-like_superfamily"/>
</dbReference>
<reference evidence="5 6" key="1">
    <citation type="submission" date="2019-04" db="EMBL/GenBank/DDBJ databases">
        <title>Natronospirillum operosus gen. nov., sp. nov., a haloalkaliphilic satellite isolated from decaying biomass of laboratory culture of cyanobacterium Geitlerinema sp. and proposal of Natronospirillaceae fam. nov. and Saccharospirillaceae fam. nov.</title>
        <authorList>
            <person name="Kevbrin V."/>
            <person name="Boltyanskaya Y."/>
            <person name="Koziaeva V."/>
            <person name="Grouzdev D.S."/>
            <person name="Park M."/>
            <person name="Cho J."/>
        </authorList>
    </citation>
    <scope>NUCLEOTIDE SEQUENCE [LARGE SCALE GENOMIC DNA]</scope>
    <source>
        <strain evidence="5 6">G-116</strain>
    </source>
</reference>
<proteinExistence type="predicted"/>
<dbReference type="Gene3D" id="3.40.50.2300">
    <property type="match status" value="1"/>
</dbReference>
<keyword evidence="6" id="KW-1185">Reference proteome</keyword>
<dbReference type="Proteomes" id="UP000297475">
    <property type="component" value="Unassembled WGS sequence"/>
</dbReference>
<dbReference type="SMART" id="SM00448">
    <property type="entry name" value="REC"/>
    <property type="match status" value="1"/>
</dbReference>
<dbReference type="InterPro" id="IPR001789">
    <property type="entry name" value="Sig_transdc_resp-reg_receiver"/>
</dbReference>
<feature type="coiled-coil region" evidence="3">
    <location>
        <begin position="150"/>
        <end position="181"/>
    </location>
</feature>
<feature type="domain" description="Response regulatory" evidence="4">
    <location>
        <begin position="8"/>
        <end position="123"/>
    </location>
</feature>
<dbReference type="PANTHER" id="PTHR44591:SF19">
    <property type="entry name" value="TWO-COMPONENT RESPONSE REGULATOR-RELATED"/>
    <property type="match status" value="1"/>
</dbReference>
<feature type="modified residue" description="4-aspartylphosphate" evidence="2">
    <location>
        <position position="57"/>
    </location>
</feature>